<reference evidence="2 3" key="1">
    <citation type="journal article" date="2023" name="Mol. Phylogenet. Evol.">
        <title>Genome-scale phylogeny and comparative genomics of the fungal order Sordariales.</title>
        <authorList>
            <person name="Hensen N."/>
            <person name="Bonometti L."/>
            <person name="Westerberg I."/>
            <person name="Brannstrom I.O."/>
            <person name="Guillou S."/>
            <person name="Cros-Aarteil S."/>
            <person name="Calhoun S."/>
            <person name="Haridas S."/>
            <person name="Kuo A."/>
            <person name="Mondo S."/>
            <person name="Pangilinan J."/>
            <person name="Riley R."/>
            <person name="LaButti K."/>
            <person name="Andreopoulos B."/>
            <person name="Lipzen A."/>
            <person name="Chen C."/>
            <person name="Yan M."/>
            <person name="Daum C."/>
            <person name="Ng V."/>
            <person name="Clum A."/>
            <person name="Steindorff A."/>
            <person name="Ohm R.A."/>
            <person name="Martin F."/>
            <person name="Silar P."/>
            <person name="Natvig D.O."/>
            <person name="Lalanne C."/>
            <person name="Gautier V."/>
            <person name="Ament-Velasquez S.L."/>
            <person name="Kruys A."/>
            <person name="Hutchinson M.I."/>
            <person name="Powell A.J."/>
            <person name="Barry K."/>
            <person name="Miller A.N."/>
            <person name="Grigoriev I.V."/>
            <person name="Debuchy R."/>
            <person name="Gladieux P."/>
            <person name="Hiltunen Thoren M."/>
            <person name="Johannesson H."/>
        </authorList>
    </citation>
    <scope>NUCLEOTIDE SEQUENCE [LARGE SCALE GENOMIC DNA]</scope>
    <source>
        <strain evidence="2 3">FGSC 10403</strain>
    </source>
</reference>
<dbReference type="AlphaFoldDB" id="A0AAJ0IAR8"/>
<name>A0AAJ0IAR8_9PEZI</name>
<evidence type="ECO:0000256" key="1">
    <source>
        <dbReference type="SAM" id="MobiDB-lite"/>
    </source>
</evidence>
<sequence length="173" mass="18762">MSMEWLTPSGFTPDDASPPAGALLRRTDASALQAQATLWLWRTEDCGAKSDVQGVPAAKNNDQAKKCKNQKKACTRSSCGLTLSTFVGDPPSSLRLVAHHLPFSSTPDCFVPLHESEETSPTRACWRSKVDIARLCLFADRETGRVIAPSTLPHAPNLEVDYVTIVGPALWSL</sequence>
<dbReference type="RefSeq" id="XP_062694319.1">
    <property type="nucleotide sequence ID" value="XM_062838159.1"/>
</dbReference>
<organism evidence="2 3">
    <name type="scientific">Neurospora hispaniola</name>
    <dbReference type="NCBI Taxonomy" id="588809"/>
    <lineage>
        <taxon>Eukaryota</taxon>
        <taxon>Fungi</taxon>
        <taxon>Dikarya</taxon>
        <taxon>Ascomycota</taxon>
        <taxon>Pezizomycotina</taxon>
        <taxon>Sordariomycetes</taxon>
        <taxon>Sordariomycetidae</taxon>
        <taxon>Sordariales</taxon>
        <taxon>Sordariaceae</taxon>
        <taxon>Neurospora</taxon>
    </lineage>
</organism>
<accession>A0AAJ0IAR8</accession>
<comment type="caution">
    <text evidence="2">The sequence shown here is derived from an EMBL/GenBank/DDBJ whole genome shotgun (WGS) entry which is preliminary data.</text>
</comment>
<gene>
    <name evidence="2" type="ORF">B0T23DRAFT_394961</name>
</gene>
<dbReference type="Proteomes" id="UP001285908">
    <property type="component" value="Unassembled WGS sequence"/>
</dbReference>
<dbReference type="GeneID" id="87875781"/>
<protein>
    <submittedName>
        <fullName evidence="2">Uncharacterized protein</fullName>
    </submittedName>
</protein>
<dbReference type="EMBL" id="JAULSX010000003">
    <property type="protein sequence ID" value="KAK3494890.1"/>
    <property type="molecule type" value="Genomic_DNA"/>
</dbReference>
<evidence type="ECO:0000313" key="3">
    <source>
        <dbReference type="Proteomes" id="UP001285908"/>
    </source>
</evidence>
<feature type="region of interest" description="Disordered" evidence="1">
    <location>
        <begin position="1"/>
        <end position="20"/>
    </location>
</feature>
<keyword evidence="3" id="KW-1185">Reference proteome</keyword>
<proteinExistence type="predicted"/>
<evidence type="ECO:0000313" key="2">
    <source>
        <dbReference type="EMBL" id="KAK3494890.1"/>
    </source>
</evidence>